<dbReference type="SUPFAM" id="SSF52172">
    <property type="entry name" value="CheY-like"/>
    <property type="match status" value="1"/>
</dbReference>
<dbReference type="PROSITE" id="PS50110">
    <property type="entry name" value="RESPONSE_REGULATORY"/>
    <property type="match status" value="1"/>
</dbReference>
<dbReference type="Gene3D" id="1.10.10.10">
    <property type="entry name" value="Winged helix-like DNA-binding domain superfamily/Winged helix DNA-binding domain"/>
    <property type="match status" value="1"/>
</dbReference>
<comment type="caution">
    <text evidence="10">The sequence shown here is derived from an EMBL/GenBank/DDBJ whole genome shotgun (WGS) entry which is preliminary data.</text>
</comment>
<dbReference type="PANTHER" id="PTHR48111:SF43">
    <property type="entry name" value="STAGE 0 SPORULATION PROTEIN A HOMOLOG"/>
    <property type="match status" value="1"/>
</dbReference>
<feature type="domain" description="OmpR/PhoB-type" evidence="9">
    <location>
        <begin position="126"/>
        <end position="224"/>
    </location>
</feature>
<feature type="modified residue" description="4-aspartylphosphate" evidence="6">
    <location>
        <position position="52"/>
    </location>
</feature>
<keyword evidence="11" id="KW-1185">Reference proteome</keyword>
<evidence type="ECO:0000259" key="9">
    <source>
        <dbReference type="PROSITE" id="PS51755"/>
    </source>
</evidence>
<evidence type="ECO:0000259" key="8">
    <source>
        <dbReference type="PROSITE" id="PS50110"/>
    </source>
</evidence>
<feature type="DNA-binding region" description="OmpR/PhoB-type" evidence="7">
    <location>
        <begin position="126"/>
        <end position="224"/>
    </location>
</feature>
<gene>
    <name evidence="10" type="ORF">HU830_03650</name>
</gene>
<accession>A0A850R007</accession>
<dbReference type="GO" id="GO:0005829">
    <property type="term" value="C:cytosol"/>
    <property type="evidence" value="ECO:0007669"/>
    <property type="project" value="TreeGrafter"/>
</dbReference>
<dbReference type="GO" id="GO:0000976">
    <property type="term" value="F:transcription cis-regulatory region binding"/>
    <property type="evidence" value="ECO:0007669"/>
    <property type="project" value="TreeGrafter"/>
</dbReference>
<keyword evidence="5" id="KW-0804">Transcription</keyword>
<proteinExistence type="predicted"/>
<organism evidence="10 11">
    <name type="scientific">Bombilactobacillus apium</name>
    <dbReference type="NCBI Taxonomy" id="2675299"/>
    <lineage>
        <taxon>Bacteria</taxon>
        <taxon>Bacillati</taxon>
        <taxon>Bacillota</taxon>
        <taxon>Bacilli</taxon>
        <taxon>Lactobacillales</taxon>
        <taxon>Lactobacillaceae</taxon>
        <taxon>Bombilactobacillus</taxon>
    </lineage>
</organism>
<reference evidence="10 11" key="1">
    <citation type="submission" date="2020-06" db="EMBL/GenBank/DDBJ databases">
        <authorList>
            <person name="Kang J."/>
        </authorList>
    </citation>
    <scope>NUCLEOTIDE SEQUENCE [LARGE SCALE GENOMIC DNA]</scope>
    <source>
        <strain evidence="10 11">DCY120</strain>
    </source>
</reference>
<keyword evidence="1 6" id="KW-0597">Phosphoprotein</keyword>
<evidence type="ECO:0000256" key="5">
    <source>
        <dbReference type="ARBA" id="ARBA00023163"/>
    </source>
</evidence>
<dbReference type="SMART" id="SM00448">
    <property type="entry name" value="REC"/>
    <property type="match status" value="1"/>
</dbReference>
<evidence type="ECO:0000313" key="11">
    <source>
        <dbReference type="Proteomes" id="UP000563523"/>
    </source>
</evidence>
<evidence type="ECO:0000313" key="10">
    <source>
        <dbReference type="EMBL" id="NVY96273.1"/>
    </source>
</evidence>
<name>A0A850R007_9LACO</name>
<evidence type="ECO:0000256" key="6">
    <source>
        <dbReference type="PROSITE-ProRule" id="PRU00169"/>
    </source>
</evidence>
<dbReference type="RefSeq" id="WP_176942442.1">
    <property type="nucleotide sequence ID" value="NZ_JABZEC010000003.1"/>
</dbReference>
<dbReference type="SMART" id="SM00862">
    <property type="entry name" value="Trans_reg_C"/>
    <property type="match status" value="1"/>
</dbReference>
<keyword evidence="4 7" id="KW-0238">DNA-binding</keyword>
<evidence type="ECO:0000256" key="3">
    <source>
        <dbReference type="ARBA" id="ARBA00023015"/>
    </source>
</evidence>
<evidence type="ECO:0000256" key="7">
    <source>
        <dbReference type="PROSITE-ProRule" id="PRU01091"/>
    </source>
</evidence>
<dbReference type="InterPro" id="IPR039420">
    <property type="entry name" value="WalR-like"/>
</dbReference>
<protein>
    <submittedName>
        <fullName evidence="10">Response regulator transcription factor</fullName>
    </submittedName>
</protein>
<evidence type="ECO:0000256" key="1">
    <source>
        <dbReference type="ARBA" id="ARBA00022553"/>
    </source>
</evidence>
<evidence type="ECO:0000256" key="4">
    <source>
        <dbReference type="ARBA" id="ARBA00023125"/>
    </source>
</evidence>
<dbReference type="AlphaFoldDB" id="A0A850R007"/>
<dbReference type="PANTHER" id="PTHR48111">
    <property type="entry name" value="REGULATOR OF RPOS"/>
    <property type="match status" value="1"/>
</dbReference>
<keyword evidence="2" id="KW-0902">Two-component regulatory system</keyword>
<dbReference type="SUPFAM" id="SSF46894">
    <property type="entry name" value="C-terminal effector domain of the bipartite response regulators"/>
    <property type="match status" value="1"/>
</dbReference>
<dbReference type="Pfam" id="PF00072">
    <property type="entry name" value="Response_reg"/>
    <property type="match status" value="1"/>
</dbReference>
<dbReference type="GO" id="GO:0000156">
    <property type="term" value="F:phosphorelay response regulator activity"/>
    <property type="evidence" value="ECO:0007669"/>
    <property type="project" value="TreeGrafter"/>
</dbReference>
<dbReference type="InterPro" id="IPR001867">
    <property type="entry name" value="OmpR/PhoB-type_DNA-bd"/>
</dbReference>
<dbReference type="InterPro" id="IPR001789">
    <property type="entry name" value="Sig_transdc_resp-reg_receiver"/>
</dbReference>
<feature type="domain" description="Response regulatory" evidence="8">
    <location>
        <begin position="3"/>
        <end position="116"/>
    </location>
</feature>
<dbReference type="InterPro" id="IPR016032">
    <property type="entry name" value="Sig_transdc_resp-reg_C-effctor"/>
</dbReference>
<dbReference type="GO" id="GO:0006355">
    <property type="term" value="P:regulation of DNA-templated transcription"/>
    <property type="evidence" value="ECO:0007669"/>
    <property type="project" value="InterPro"/>
</dbReference>
<dbReference type="PROSITE" id="PS51755">
    <property type="entry name" value="OMPR_PHOB"/>
    <property type="match status" value="1"/>
</dbReference>
<sequence>MQKIFLIEDDPTIRQEMAQSLKKWKFQTTGVQDFQNIAAEIQQKSPDLVVMDITLPFFDGFYWTQKIREFSQVPIMFVSAAEMDPNAIRALSIGADDYLTKPFSIAVFVSKIQAILRRTQPSDYLSETINFSEYSLNIITNLLQFPQGSVKLTATEGTILRLLFLNPNQLISKKKIIKSIWQNGDFTDENILNVNLSRLRDKLGPCGLARQIVTEYGKGYRLLADEK</sequence>
<dbReference type="Gene3D" id="3.40.50.2300">
    <property type="match status" value="1"/>
</dbReference>
<dbReference type="CDD" id="cd00383">
    <property type="entry name" value="trans_reg_C"/>
    <property type="match status" value="1"/>
</dbReference>
<dbReference type="Pfam" id="PF00486">
    <property type="entry name" value="Trans_reg_C"/>
    <property type="match status" value="1"/>
</dbReference>
<keyword evidence="3" id="KW-0805">Transcription regulation</keyword>
<dbReference type="Gene3D" id="6.10.250.690">
    <property type="match status" value="1"/>
</dbReference>
<dbReference type="InterPro" id="IPR036388">
    <property type="entry name" value="WH-like_DNA-bd_sf"/>
</dbReference>
<dbReference type="InterPro" id="IPR011006">
    <property type="entry name" value="CheY-like_superfamily"/>
</dbReference>
<dbReference type="GO" id="GO:0032993">
    <property type="term" value="C:protein-DNA complex"/>
    <property type="evidence" value="ECO:0007669"/>
    <property type="project" value="TreeGrafter"/>
</dbReference>
<dbReference type="EMBL" id="JABZEC010000003">
    <property type="protein sequence ID" value="NVY96273.1"/>
    <property type="molecule type" value="Genomic_DNA"/>
</dbReference>
<evidence type="ECO:0000256" key="2">
    <source>
        <dbReference type="ARBA" id="ARBA00023012"/>
    </source>
</evidence>
<dbReference type="Proteomes" id="UP000563523">
    <property type="component" value="Unassembled WGS sequence"/>
</dbReference>